<gene>
    <name evidence="1" type="ORF">PQ455_06865</name>
</gene>
<protein>
    <submittedName>
        <fullName evidence="1">SapC family protein</fullName>
    </submittedName>
</protein>
<dbReference type="Pfam" id="PF07277">
    <property type="entry name" value="SapC"/>
    <property type="match status" value="1"/>
</dbReference>
<accession>A0ABY7TPH8</accession>
<evidence type="ECO:0000313" key="2">
    <source>
        <dbReference type="Proteomes" id="UP001220395"/>
    </source>
</evidence>
<proteinExistence type="predicted"/>
<evidence type="ECO:0000313" key="1">
    <source>
        <dbReference type="EMBL" id="WCT74933.1"/>
    </source>
</evidence>
<dbReference type="Proteomes" id="UP001220395">
    <property type="component" value="Chromosome"/>
</dbReference>
<reference evidence="1 2" key="1">
    <citation type="submission" date="2023-02" db="EMBL/GenBank/DDBJ databases">
        <title>Genome sequence of Sphingomonas naphthae.</title>
        <authorList>
            <person name="Kim S."/>
            <person name="Heo J."/>
            <person name="Kwon S.-W."/>
        </authorList>
    </citation>
    <scope>NUCLEOTIDE SEQUENCE [LARGE SCALE GENOMIC DNA]</scope>
    <source>
        <strain evidence="1 2">KACC 18716</strain>
    </source>
</reference>
<sequence length="269" mass="30404">MASQPLPMLYNELTPLSSSVHADWKARSINSLHFLKGHHMVPLAAEEFIDAGRSYPIIFSDGDEIIPLALMGLNEGFNTFVNEEGQLADDVYLPAYVRRFPYMLVRMSQNDTDTLTLCFDSTPGTIGPDIEGFAFFENGEPTQESKDILAFCESFEVAGQKSVAFTQELKELGLLTDGEFTFQLEGREEPFIYRGFRIVDEKKLFELRGDQLRKLNQSGALSLIYAHLFSLRLINMVFQRQLVQNPDFARSIGLEVRRADEVLDQTADA</sequence>
<organism evidence="1 2">
    <name type="scientific">Sphingomonas naphthae</name>
    <dbReference type="NCBI Taxonomy" id="1813468"/>
    <lineage>
        <taxon>Bacteria</taxon>
        <taxon>Pseudomonadati</taxon>
        <taxon>Pseudomonadota</taxon>
        <taxon>Alphaproteobacteria</taxon>
        <taxon>Sphingomonadales</taxon>
        <taxon>Sphingomonadaceae</taxon>
        <taxon>Sphingomonas</taxon>
    </lineage>
</organism>
<name>A0ABY7TPH8_9SPHN</name>
<dbReference type="InterPro" id="IPR010836">
    <property type="entry name" value="SapC"/>
</dbReference>
<dbReference type="EMBL" id="CP117411">
    <property type="protein sequence ID" value="WCT74933.1"/>
    <property type="molecule type" value="Genomic_DNA"/>
</dbReference>
<dbReference type="RefSeq" id="WP_273690376.1">
    <property type="nucleotide sequence ID" value="NZ_CP117411.1"/>
</dbReference>
<keyword evidence="2" id="KW-1185">Reference proteome</keyword>